<organism evidence="1 2">
    <name type="scientific">Irpex rosettiformis</name>
    <dbReference type="NCBI Taxonomy" id="378272"/>
    <lineage>
        <taxon>Eukaryota</taxon>
        <taxon>Fungi</taxon>
        <taxon>Dikarya</taxon>
        <taxon>Basidiomycota</taxon>
        <taxon>Agaricomycotina</taxon>
        <taxon>Agaricomycetes</taxon>
        <taxon>Polyporales</taxon>
        <taxon>Irpicaceae</taxon>
        <taxon>Irpex</taxon>
    </lineage>
</organism>
<accession>A0ACB8TMD3</accession>
<gene>
    <name evidence="1" type="ORF">BDY19DRAFT_747778</name>
</gene>
<reference evidence="1" key="1">
    <citation type="journal article" date="2021" name="Environ. Microbiol.">
        <title>Gene family expansions and transcriptome signatures uncover fungal adaptations to wood decay.</title>
        <authorList>
            <person name="Hage H."/>
            <person name="Miyauchi S."/>
            <person name="Viragh M."/>
            <person name="Drula E."/>
            <person name="Min B."/>
            <person name="Chaduli D."/>
            <person name="Navarro D."/>
            <person name="Favel A."/>
            <person name="Norest M."/>
            <person name="Lesage-Meessen L."/>
            <person name="Balint B."/>
            <person name="Merenyi Z."/>
            <person name="de Eugenio L."/>
            <person name="Morin E."/>
            <person name="Martinez A.T."/>
            <person name="Baldrian P."/>
            <person name="Stursova M."/>
            <person name="Martinez M.J."/>
            <person name="Novotny C."/>
            <person name="Magnuson J.K."/>
            <person name="Spatafora J.W."/>
            <person name="Maurice S."/>
            <person name="Pangilinan J."/>
            <person name="Andreopoulos W."/>
            <person name="LaButti K."/>
            <person name="Hundley H."/>
            <person name="Na H."/>
            <person name="Kuo A."/>
            <person name="Barry K."/>
            <person name="Lipzen A."/>
            <person name="Henrissat B."/>
            <person name="Riley R."/>
            <person name="Ahrendt S."/>
            <person name="Nagy L.G."/>
            <person name="Grigoriev I.V."/>
            <person name="Martin F."/>
            <person name="Rosso M.N."/>
        </authorList>
    </citation>
    <scope>NUCLEOTIDE SEQUENCE</scope>
    <source>
        <strain evidence="1">CBS 384.51</strain>
    </source>
</reference>
<proteinExistence type="predicted"/>
<comment type="caution">
    <text evidence="1">The sequence shown here is derived from an EMBL/GenBank/DDBJ whole genome shotgun (WGS) entry which is preliminary data.</text>
</comment>
<evidence type="ECO:0000313" key="1">
    <source>
        <dbReference type="EMBL" id="KAI0083154.1"/>
    </source>
</evidence>
<name>A0ACB8TMD3_9APHY</name>
<sequence>MRQHISNLGTLKKPNSRANSHQRPLLGAIKKLVDSFLPDDDNSDHVDHPAVLDASHSPRTRERVRIRIIAVLTASSDIMSPHPTSPPPPPPAQDNPSPKDLSSKKDTSQQHQIDPALSGPGGDPRSHQNTHQSPPNGHNANHVTSDAPPPPVPLTYHPNPFSLDNRWVRQTLPSPISVQTDISFPSPPFHHFLLASHYGISRYSSNPLPLLTSLLVSAQQYFNLPGTPSIITITLLLPPLPLIIITIQIPIRIIICLTASIPKIGLDLSATDKTTARRTISTRLVLTHHRRLSRHYITRPPNP</sequence>
<evidence type="ECO:0000313" key="2">
    <source>
        <dbReference type="Proteomes" id="UP001055072"/>
    </source>
</evidence>
<dbReference type="Proteomes" id="UP001055072">
    <property type="component" value="Unassembled WGS sequence"/>
</dbReference>
<keyword evidence="2" id="KW-1185">Reference proteome</keyword>
<dbReference type="EMBL" id="MU274987">
    <property type="protein sequence ID" value="KAI0083154.1"/>
    <property type="molecule type" value="Genomic_DNA"/>
</dbReference>
<protein>
    <submittedName>
        <fullName evidence="1">Uncharacterized protein</fullName>
    </submittedName>
</protein>